<name>A0A285NW79_9AQUI</name>
<dbReference type="GO" id="GO:0009166">
    <property type="term" value="P:nucleotide catabolic process"/>
    <property type="evidence" value="ECO:0007669"/>
    <property type="project" value="InterPro"/>
</dbReference>
<dbReference type="SUPFAM" id="SSF56300">
    <property type="entry name" value="Metallo-dependent phosphatases"/>
    <property type="match status" value="1"/>
</dbReference>
<dbReference type="SUPFAM" id="SSF55816">
    <property type="entry name" value="5'-nucleotidase (syn. UDP-sugar hydrolase), C-terminal domain"/>
    <property type="match status" value="1"/>
</dbReference>
<protein>
    <submittedName>
        <fullName evidence="3">Sulfur-oxidizing protein SoxB</fullName>
    </submittedName>
</protein>
<dbReference type="PROSITE" id="PS51318">
    <property type="entry name" value="TAT"/>
    <property type="match status" value="1"/>
</dbReference>
<dbReference type="PRINTS" id="PR01607">
    <property type="entry name" value="APYRASEFAMLY"/>
</dbReference>
<evidence type="ECO:0000259" key="2">
    <source>
        <dbReference type="Pfam" id="PF02872"/>
    </source>
</evidence>
<dbReference type="CDD" id="cd07411">
    <property type="entry name" value="MPP_SoxB_N"/>
    <property type="match status" value="1"/>
</dbReference>
<dbReference type="InterPro" id="IPR008334">
    <property type="entry name" value="5'-Nucleotdase_C"/>
</dbReference>
<dbReference type="GO" id="GO:0016787">
    <property type="term" value="F:hydrolase activity"/>
    <property type="evidence" value="ECO:0007669"/>
    <property type="project" value="UniProtKB-KW"/>
</dbReference>
<dbReference type="InterPro" id="IPR030998">
    <property type="entry name" value="Thiosulf_SoxB"/>
</dbReference>
<sequence>MQLTRRDFLELAIITGAYLSADPVSALAKMKAEDLMSFKSLGNVTLVFTTDLHAHLRPLYFSEPVNLVPPKGLEGIPGYVAGKDFLKMYRIKPDTLEAYFASCVNFPKLAEKFGKMGGGEHITWIIKSIVNERGKDKVLVLDGGDTWVTTAIGLFTEGKAVVDWMNYTGYDLMVAHWDFTLGKEKFLQRLKELKAEFISQNVVDADFGDLIFKPYSIREVGGVKLGIIGNSFPFTPIANPREFVEGWSFGVREEQMQKFVDELRNKHKVDAVILLSHDGLPLDIALAKRVKGIDIIISGHTHDVTPKPYFVGNTMIVIAGSHGKYVGRLDLDIKNGKIRDYRFKLIPVASNLIPADKGAKELIDKWYKPYEDKLKEEIGVAEVLIYKRDTFFSTFDRLAGMAIADYYHGVDIVTSPGYRWGTTILPGQKITVDHIYDFTAITYPNVYVMKRTGEQLKAVWEDVADNVFNPDPFYQQGGDMSRLYNVEYEIEIGAKQGQRIKRAWVKGKELDPKKEYLVAVYGGPTPPPESLVPDAKPVPVYDIVIDYVRKKKHIYVDPTPNVKVLDAKYTPPLEAFGKGMVRRTRA</sequence>
<dbReference type="Proteomes" id="UP000218627">
    <property type="component" value="Unassembled WGS sequence"/>
</dbReference>
<dbReference type="InterPro" id="IPR006311">
    <property type="entry name" value="TAT_signal"/>
</dbReference>
<dbReference type="Gene3D" id="6.10.140.570">
    <property type="match status" value="1"/>
</dbReference>
<dbReference type="GO" id="GO:0000166">
    <property type="term" value="F:nucleotide binding"/>
    <property type="evidence" value="ECO:0007669"/>
    <property type="project" value="UniProtKB-KW"/>
</dbReference>
<evidence type="ECO:0000256" key="1">
    <source>
        <dbReference type="RuleBase" id="RU362119"/>
    </source>
</evidence>
<dbReference type="NCBIfam" id="TIGR04486">
    <property type="entry name" value="thiosulf_SoxB"/>
    <property type="match status" value="1"/>
</dbReference>
<dbReference type="OrthoDB" id="9801679at2"/>
<reference evidence="4" key="1">
    <citation type="submission" date="2017-09" db="EMBL/GenBank/DDBJ databases">
        <authorList>
            <person name="Varghese N."/>
            <person name="Submissions S."/>
        </authorList>
    </citation>
    <scope>NUCLEOTIDE SEQUENCE [LARGE SCALE GENOMIC DNA]</scope>
    <source>
        <strain evidence="4">DSM 2913</strain>
    </source>
</reference>
<dbReference type="EMBL" id="OBEN01000003">
    <property type="protein sequence ID" value="SNZ13742.1"/>
    <property type="molecule type" value="Genomic_DNA"/>
</dbReference>
<feature type="domain" description="5'-Nucleotidase C-terminal" evidence="2">
    <location>
        <begin position="409"/>
        <end position="521"/>
    </location>
</feature>
<comment type="similarity">
    <text evidence="1">Belongs to the 5'-nucleotidase family.</text>
</comment>
<evidence type="ECO:0000313" key="4">
    <source>
        <dbReference type="Proteomes" id="UP000218627"/>
    </source>
</evidence>
<dbReference type="PANTHER" id="PTHR11575">
    <property type="entry name" value="5'-NUCLEOTIDASE-RELATED"/>
    <property type="match status" value="1"/>
</dbReference>
<dbReference type="InterPro" id="IPR036907">
    <property type="entry name" value="5'-Nucleotdase_C_sf"/>
</dbReference>
<accession>A0A285NW79</accession>
<keyword evidence="4" id="KW-1185">Reference proteome</keyword>
<dbReference type="Gene3D" id="3.60.21.10">
    <property type="match status" value="1"/>
</dbReference>
<organism evidence="3 4">
    <name type="scientific">Hydrogenobacter hydrogenophilus</name>
    <dbReference type="NCBI Taxonomy" id="35835"/>
    <lineage>
        <taxon>Bacteria</taxon>
        <taxon>Pseudomonadati</taxon>
        <taxon>Aquificota</taxon>
        <taxon>Aquificia</taxon>
        <taxon>Aquificales</taxon>
        <taxon>Aquificaceae</taxon>
        <taxon>Hydrogenobacter</taxon>
    </lineage>
</organism>
<dbReference type="Pfam" id="PF02872">
    <property type="entry name" value="5_nucleotid_C"/>
    <property type="match status" value="1"/>
</dbReference>
<dbReference type="RefSeq" id="WP_096601609.1">
    <property type="nucleotide sequence ID" value="NZ_OBEN01000003.1"/>
</dbReference>
<dbReference type="InterPro" id="IPR006179">
    <property type="entry name" value="5_nucleotidase/apyrase"/>
</dbReference>
<evidence type="ECO:0000313" key="3">
    <source>
        <dbReference type="EMBL" id="SNZ13742.1"/>
    </source>
</evidence>
<dbReference type="InterPro" id="IPR041829">
    <property type="entry name" value="SoxB_N"/>
</dbReference>
<dbReference type="AlphaFoldDB" id="A0A285NW79"/>
<proteinExistence type="inferred from homology"/>
<dbReference type="PANTHER" id="PTHR11575:SF42">
    <property type="entry name" value="SULFUR OXIDATION PROTEIN SOXB"/>
    <property type="match status" value="1"/>
</dbReference>
<dbReference type="InterPro" id="IPR029052">
    <property type="entry name" value="Metallo-depent_PP-like"/>
</dbReference>
<keyword evidence="1" id="KW-0378">Hydrolase</keyword>
<keyword evidence="1" id="KW-0547">Nucleotide-binding</keyword>
<dbReference type="Gene3D" id="3.90.780.10">
    <property type="entry name" value="5'-Nucleotidase, C-terminal domain"/>
    <property type="match status" value="1"/>
</dbReference>
<gene>
    <name evidence="3" type="ORF">SAMN06265353_0880</name>
</gene>
<dbReference type="GO" id="GO:0030288">
    <property type="term" value="C:outer membrane-bounded periplasmic space"/>
    <property type="evidence" value="ECO:0007669"/>
    <property type="project" value="TreeGrafter"/>
</dbReference>